<dbReference type="InterPro" id="IPR016181">
    <property type="entry name" value="Acyl_CoA_acyltransferase"/>
</dbReference>
<evidence type="ECO:0000313" key="2">
    <source>
        <dbReference type="EMBL" id="EEE44175.1"/>
    </source>
</evidence>
<gene>
    <name evidence="2" type="ORF">SADFL11_1462</name>
</gene>
<protein>
    <submittedName>
        <fullName evidence="2">Putative acetyltransferase</fullName>
    </submittedName>
</protein>
<dbReference type="EMBL" id="ACCU02000003">
    <property type="protein sequence ID" value="EEE44175.1"/>
    <property type="molecule type" value="Genomic_DNA"/>
</dbReference>
<dbReference type="RefSeq" id="WP_008191054.1">
    <property type="nucleotide sequence ID" value="NZ_CM011002.1"/>
</dbReference>
<dbReference type="AlphaFoldDB" id="A0A5E8GX14"/>
<sequence length="168" mass="18314">MIFRVSTKGDLQSLERIYPAAFPEEDLLPVVRSLVTGSVDVLSLVAEDDGKVVGHVAFTICSVGDVSAALLAPLCVDPERHKQGIGTALVREGFKRLQKRAIDQVLVLGDPRYYGRFGFAAERAIRPPYPMPEDWADAWQSLSFGTGADQIEGTLVVSGVWQDPSLWG</sequence>
<dbReference type="Pfam" id="PF13508">
    <property type="entry name" value="Acetyltransf_7"/>
    <property type="match status" value="1"/>
</dbReference>
<comment type="caution">
    <text evidence="2">The sequence shown here is derived from an EMBL/GenBank/DDBJ whole genome shotgun (WGS) entry which is preliminary data.</text>
</comment>
<reference evidence="2 3" key="1">
    <citation type="submission" date="2008-01" db="EMBL/GenBank/DDBJ databases">
        <authorList>
            <person name="Wagner-Dobler I."/>
            <person name="Ferriera S."/>
            <person name="Johnson J."/>
            <person name="Kravitz S."/>
            <person name="Beeson K."/>
            <person name="Sutton G."/>
            <person name="Rogers Y.-H."/>
            <person name="Friedman R."/>
            <person name="Frazier M."/>
            <person name="Venter J.C."/>
        </authorList>
    </citation>
    <scope>NUCLEOTIDE SEQUENCE [LARGE SCALE GENOMIC DNA]</scope>
    <source>
        <strain evidence="3">DSM 17067 / NCIMB 14079 / DFL-11</strain>
    </source>
</reference>
<dbReference type="CDD" id="cd04301">
    <property type="entry name" value="NAT_SF"/>
    <property type="match status" value="1"/>
</dbReference>
<organism evidence="2 3">
    <name type="scientific">Roseibium alexandrii (strain DSM 17067 / NCIMB 14079 / DFL-11)</name>
    <name type="common">Labrenzia alexandrii</name>
    <dbReference type="NCBI Taxonomy" id="244592"/>
    <lineage>
        <taxon>Bacteria</taxon>
        <taxon>Pseudomonadati</taxon>
        <taxon>Pseudomonadota</taxon>
        <taxon>Alphaproteobacteria</taxon>
        <taxon>Hyphomicrobiales</taxon>
        <taxon>Stappiaceae</taxon>
        <taxon>Roseibium</taxon>
    </lineage>
</organism>
<feature type="domain" description="N-acetyltransferase" evidence="1">
    <location>
        <begin position="1"/>
        <end position="136"/>
    </location>
</feature>
<reference evidence="2 3" key="2">
    <citation type="submission" date="2013-04" db="EMBL/GenBank/DDBJ databases">
        <authorList>
            <person name="Fiebig A."/>
            <person name="Pradella S."/>
            <person name="Wagner-Doebler I."/>
        </authorList>
    </citation>
    <scope>NUCLEOTIDE SEQUENCE [LARGE SCALE GENOMIC DNA]</scope>
    <source>
        <strain evidence="3">DSM 17067 / NCIMB 14079 / DFL-11</strain>
    </source>
</reference>
<dbReference type="SUPFAM" id="SSF55729">
    <property type="entry name" value="Acyl-CoA N-acyltransferases (Nat)"/>
    <property type="match status" value="1"/>
</dbReference>
<dbReference type="Proteomes" id="UP000004703">
    <property type="component" value="Chromosome"/>
</dbReference>
<keyword evidence="2" id="KW-0808">Transferase</keyword>
<evidence type="ECO:0000259" key="1">
    <source>
        <dbReference type="PROSITE" id="PS51186"/>
    </source>
</evidence>
<accession>A0A5E8GX14</accession>
<dbReference type="PROSITE" id="PS51186">
    <property type="entry name" value="GNAT"/>
    <property type="match status" value="1"/>
</dbReference>
<dbReference type="GO" id="GO:0016747">
    <property type="term" value="F:acyltransferase activity, transferring groups other than amino-acyl groups"/>
    <property type="evidence" value="ECO:0007669"/>
    <property type="project" value="InterPro"/>
</dbReference>
<proteinExistence type="predicted"/>
<dbReference type="Gene3D" id="3.40.630.30">
    <property type="match status" value="1"/>
</dbReference>
<name>A0A5E8GX14_ROSAD</name>
<evidence type="ECO:0000313" key="3">
    <source>
        <dbReference type="Proteomes" id="UP000004703"/>
    </source>
</evidence>
<dbReference type="InterPro" id="IPR000182">
    <property type="entry name" value="GNAT_dom"/>
</dbReference>